<name>A0A3B0UFK0_9ZZZZ</name>
<evidence type="ECO:0000313" key="1">
    <source>
        <dbReference type="EMBL" id="VAW29378.1"/>
    </source>
</evidence>
<sequence>MEVNSRFFKLTLILIAAGIWVLVFQNAGIIPQVSPQRIAVDSALNVTGSVDVDNTVFIKGSVDANIESINGYSKFYKDPRTGEYYVLPVTDPYQ</sequence>
<reference evidence="1" key="1">
    <citation type="submission" date="2018-06" db="EMBL/GenBank/DDBJ databases">
        <authorList>
            <person name="Zhirakovskaya E."/>
        </authorList>
    </citation>
    <scope>NUCLEOTIDE SEQUENCE</scope>
</reference>
<organism evidence="1">
    <name type="scientific">hydrothermal vent metagenome</name>
    <dbReference type="NCBI Taxonomy" id="652676"/>
    <lineage>
        <taxon>unclassified sequences</taxon>
        <taxon>metagenomes</taxon>
        <taxon>ecological metagenomes</taxon>
    </lineage>
</organism>
<proteinExistence type="predicted"/>
<dbReference type="AlphaFoldDB" id="A0A3B0UFK0"/>
<accession>A0A3B0UFK0</accession>
<gene>
    <name evidence="1" type="ORF">MNBD_BACTEROID07-553</name>
</gene>
<protein>
    <submittedName>
        <fullName evidence="1">Uncharacterized protein</fullName>
    </submittedName>
</protein>
<dbReference type="EMBL" id="UOET01000358">
    <property type="protein sequence ID" value="VAW29378.1"/>
    <property type="molecule type" value="Genomic_DNA"/>
</dbReference>